<accession>A0A9P4HDA0</accession>
<sequence length="459" mass="53080">MNSHDTSLVGTTPVPSSPLPSWLAKHLKFSYDAEDVAALIDSIDSSQQTQSSTVAHLPAEIVLYILEYVPVDHLLDWRLVCHAFQDAIDGRVLYHHLRRVEFIGFVGSRQARYMRRLSDEQYDQLSLLHAKFLRMDTDSEVQITSLKGPTWRATHAVFEIDDSWAKNFREYSRAAKMANRGDDADELGTCAVERLQMRSERDSWCHLSWCMKLEHAVFDADLPPRGEGRLLNFDFCVAEPMVIRVVWKDILFKFLRTERAMRLLLEEKQQSSYTFSHVEDCLRQMRRQRLHASLDPGKKVDGRRKWSLRLLPTLFGKQQEYHAGDTELELVENGAIYTLLLLRREAGMTARQLKHLRQLDKDCQTMDHELEQLDKEFQQFKKHLSPKFEFSIDMPAYMGDNLPRNPIAWSDELLAAVEDRVSKWKSQRKVIKQVEVLLSSSNEALAVPDDSFDDLGSGL</sequence>
<evidence type="ECO:0000313" key="2">
    <source>
        <dbReference type="EMBL" id="KAF2031222.1"/>
    </source>
</evidence>
<proteinExistence type="predicted"/>
<dbReference type="EMBL" id="ML978183">
    <property type="protein sequence ID" value="KAF2031222.1"/>
    <property type="molecule type" value="Genomic_DNA"/>
</dbReference>
<gene>
    <name evidence="2" type="ORF">EK21DRAFT_63865</name>
</gene>
<dbReference type="AlphaFoldDB" id="A0A9P4HDA0"/>
<dbReference type="Pfam" id="PF12937">
    <property type="entry name" value="F-box-like"/>
    <property type="match status" value="1"/>
</dbReference>
<dbReference type="SUPFAM" id="SSF81383">
    <property type="entry name" value="F-box domain"/>
    <property type="match status" value="1"/>
</dbReference>
<dbReference type="OrthoDB" id="3695298at2759"/>
<feature type="domain" description="F-box" evidence="1">
    <location>
        <begin position="51"/>
        <end position="97"/>
    </location>
</feature>
<comment type="caution">
    <text evidence="2">The sequence shown here is derived from an EMBL/GenBank/DDBJ whole genome shotgun (WGS) entry which is preliminary data.</text>
</comment>
<dbReference type="Gene3D" id="1.20.1280.50">
    <property type="match status" value="1"/>
</dbReference>
<dbReference type="Proteomes" id="UP000799777">
    <property type="component" value="Unassembled WGS sequence"/>
</dbReference>
<organism evidence="2 3">
    <name type="scientific">Setomelanomma holmii</name>
    <dbReference type="NCBI Taxonomy" id="210430"/>
    <lineage>
        <taxon>Eukaryota</taxon>
        <taxon>Fungi</taxon>
        <taxon>Dikarya</taxon>
        <taxon>Ascomycota</taxon>
        <taxon>Pezizomycotina</taxon>
        <taxon>Dothideomycetes</taxon>
        <taxon>Pleosporomycetidae</taxon>
        <taxon>Pleosporales</taxon>
        <taxon>Pleosporineae</taxon>
        <taxon>Phaeosphaeriaceae</taxon>
        <taxon>Setomelanomma</taxon>
    </lineage>
</organism>
<name>A0A9P4HDA0_9PLEO</name>
<dbReference type="InterPro" id="IPR001810">
    <property type="entry name" value="F-box_dom"/>
</dbReference>
<evidence type="ECO:0000259" key="1">
    <source>
        <dbReference type="PROSITE" id="PS50181"/>
    </source>
</evidence>
<evidence type="ECO:0000313" key="3">
    <source>
        <dbReference type="Proteomes" id="UP000799777"/>
    </source>
</evidence>
<keyword evidence="3" id="KW-1185">Reference proteome</keyword>
<dbReference type="PROSITE" id="PS50181">
    <property type="entry name" value="FBOX"/>
    <property type="match status" value="1"/>
</dbReference>
<protein>
    <recommendedName>
        <fullName evidence="1">F-box domain-containing protein</fullName>
    </recommendedName>
</protein>
<dbReference type="SMART" id="SM00256">
    <property type="entry name" value="FBOX"/>
    <property type="match status" value="1"/>
</dbReference>
<reference evidence="2" key="1">
    <citation type="journal article" date="2020" name="Stud. Mycol.">
        <title>101 Dothideomycetes genomes: a test case for predicting lifestyles and emergence of pathogens.</title>
        <authorList>
            <person name="Haridas S."/>
            <person name="Albert R."/>
            <person name="Binder M."/>
            <person name="Bloem J."/>
            <person name="Labutti K."/>
            <person name="Salamov A."/>
            <person name="Andreopoulos B."/>
            <person name="Baker S."/>
            <person name="Barry K."/>
            <person name="Bills G."/>
            <person name="Bluhm B."/>
            <person name="Cannon C."/>
            <person name="Castanera R."/>
            <person name="Culley D."/>
            <person name="Daum C."/>
            <person name="Ezra D."/>
            <person name="Gonzalez J."/>
            <person name="Henrissat B."/>
            <person name="Kuo A."/>
            <person name="Liang C."/>
            <person name="Lipzen A."/>
            <person name="Lutzoni F."/>
            <person name="Magnuson J."/>
            <person name="Mondo S."/>
            <person name="Nolan M."/>
            <person name="Ohm R."/>
            <person name="Pangilinan J."/>
            <person name="Park H.-J."/>
            <person name="Ramirez L."/>
            <person name="Alfaro M."/>
            <person name="Sun H."/>
            <person name="Tritt A."/>
            <person name="Yoshinaga Y."/>
            <person name="Zwiers L.-H."/>
            <person name="Turgeon B."/>
            <person name="Goodwin S."/>
            <person name="Spatafora J."/>
            <person name="Crous P."/>
            <person name="Grigoriev I."/>
        </authorList>
    </citation>
    <scope>NUCLEOTIDE SEQUENCE</scope>
    <source>
        <strain evidence="2">CBS 110217</strain>
    </source>
</reference>
<dbReference type="InterPro" id="IPR036047">
    <property type="entry name" value="F-box-like_dom_sf"/>
</dbReference>